<keyword evidence="2" id="KW-1185">Reference proteome</keyword>
<accession>A0AAD6RY52</accession>
<dbReference type="AlphaFoldDB" id="A0AAD6RY52"/>
<proteinExistence type="predicted"/>
<dbReference type="EMBL" id="JARJCM010000415">
    <property type="protein sequence ID" value="KAJ7017354.1"/>
    <property type="molecule type" value="Genomic_DNA"/>
</dbReference>
<evidence type="ECO:0000313" key="2">
    <source>
        <dbReference type="Proteomes" id="UP001218188"/>
    </source>
</evidence>
<reference evidence="1" key="1">
    <citation type="submission" date="2023-03" db="EMBL/GenBank/DDBJ databases">
        <title>Massive genome expansion in bonnet fungi (Mycena s.s.) driven by repeated elements and novel gene families across ecological guilds.</title>
        <authorList>
            <consortium name="Lawrence Berkeley National Laboratory"/>
            <person name="Harder C.B."/>
            <person name="Miyauchi S."/>
            <person name="Viragh M."/>
            <person name="Kuo A."/>
            <person name="Thoen E."/>
            <person name="Andreopoulos B."/>
            <person name="Lu D."/>
            <person name="Skrede I."/>
            <person name="Drula E."/>
            <person name="Henrissat B."/>
            <person name="Morin E."/>
            <person name="Kohler A."/>
            <person name="Barry K."/>
            <person name="LaButti K."/>
            <person name="Morin E."/>
            <person name="Salamov A."/>
            <person name="Lipzen A."/>
            <person name="Mereny Z."/>
            <person name="Hegedus B."/>
            <person name="Baldrian P."/>
            <person name="Stursova M."/>
            <person name="Weitz H."/>
            <person name="Taylor A."/>
            <person name="Grigoriev I.V."/>
            <person name="Nagy L.G."/>
            <person name="Martin F."/>
            <person name="Kauserud H."/>
        </authorList>
    </citation>
    <scope>NUCLEOTIDE SEQUENCE</scope>
    <source>
        <strain evidence="1">CBHHK200</strain>
    </source>
</reference>
<organism evidence="1 2">
    <name type="scientific">Mycena alexandri</name>
    <dbReference type="NCBI Taxonomy" id="1745969"/>
    <lineage>
        <taxon>Eukaryota</taxon>
        <taxon>Fungi</taxon>
        <taxon>Dikarya</taxon>
        <taxon>Basidiomycota</taxon>
        <taxon>Agaricomycotina</taxon>
        <taxon>Agaricomycetes</taxon>
        <taxon>Agaricomycetidae</taxon>
        <taxon>Agaricales</taxon>
        <taxon>Marasmiineae</taxon>
        <taxon>Mycenaceae</taxon>
        <taxon>Mycena</taxon>
    </lineage>
</organism>
<comment type="caution">
    <text evidence="1">The sequence shown here is derived from an EMBL/GenBank/DDBJ whole genome shotgun (WGS) entry which is preliminary data.</text>
</comment>
<dbReference type="Pfam" id="PF18759">
    <property type="entry name" value="Plavaka"/>
    <property type="match status" value="1"/>
</dbReference>
<name>A0AAD6RY52_9AGAR</name>
<feature type="non-terminal residue" evidence="1">
    <location>
        <position position="231"/>
    </location>
</feature>
<sequence length="231" mass="25991">ASTPPWFPFMNATVARLMTWFHLGSTQKSIAELDALVENVILKEDFNPADLKNFSTARENRRLDDSVPTDIDGNASERDKWKTGSVKIKVPAPKVCTKEAEAAEFVVEGLIYRELLDVMMRPSRVRPSRTSILPRSNLHGLPPLPDGHQVMYGEIYTSKPMLKAHSELPQTATPHLETIIAAYMFYSDSTHLANFGNASLWPLYTFFGNLSKYIRVKPTSNAGYHQAYFPS</sequence>
<dbReference type="InterPro" id="IPR041078">
    <property type="entry name" value="Plavaka"/>
</dbReference>
<gene>
    <name evidence="1" type="ORF">C8F04DRAFT_1336893</name>
</gene>
<evidence type="ECO:0000313" key="1">
    <source>
        <dbReference type="EMBL" id="KAJ7017354.1"/>
    </source>
</evidence>
<protein>
    <submittedName>
        <fullName evidence="1">Uncharacterized protein</fullName>
    </submittedName>
</protein>
<feature type="non-terminal residue" evidence="1">
    <location>
        <position position="1"/>
    </location>
</feature>
<dbReference type="Proteomes" id="UP001218188">
    <property type="component" value="Unassembled WGS sequence"/>
</dbReference>